<feature type="transmembrane region" description="Helical" evidence="1">
    <location>
        <begin position="22"/>
        <end position="41"/>
    </location>
</feature>
<evidence type="ECO:0000256" key="1">
    <source>
        <dbReference type="SAM" id="Phobius"/>
    </source>
</evidence>
<dbReference type="GeneID" id="2979109"/>
<dbReference type="Proteomes" id="UP000106699">
    <property type="component" value="Segment"/>
</dbReference>
<protein>
    <submittedName>
        <fullName evidence="2">Uncharacterized protein</fullName>
    </submittedName>
</protein>
<dbReference type="KEGG" id="vg:2979109"/>
<evidence type="ECO:0000313" key="3">
    <source>
        <dbReference type="Proteomes" id="UP000106699"/>
    </source>
</evidence>
<dbReference type="RefSeq" id="YP_073695.1">
    <property type="nucleotide sequence ID" value="NC_005902.1"/>
</dbReference>
<accession>Q677S3</accession>
<keyword evidence="1" id="KW-1133">Transmembrane helix</keyword>
<keyword evidence="3" id="KW-1185">Reference proteome</keyword>
<sequence>MYNDLDYMLNINHLHLLSMDHIQILVPVLNNISLFHLLNFLI</sequence>
<organism evidence="2 3">
    <name type="scientific">lymphocystis disease virus-China</name>
    <dbReference type="NCBI Taxonomy" id="256729"/>
    <lineage>
        <taxon>Viruses</taxon>
        <taxon>Varidnaviria</taxon>
        <taxon>Bamfordvirae</taxon>
        <taxon>Nucleocytoviricota</taxon>
        <taxon>Megaviricetes</taxon>
        <taxon>Pimascovirales</taxon>
        <taxon>Pimascovirales incertae sedis</taxon>
        <taxon>Iridoviridae</taxon>
        <taxon>Alphairidovirinae</taxon>
        <taxon>Lymphocystivirus</taxon>
        <taxon>Lymphocystivirus paralichthys1</taxon>
        <taxon>Lymphocystis disease virus 2</taxon>
    </lineage>
</organism>
<proteinExistence type="predicted"/>
<dbReference type="EMBL" id="AY380826">
    <property type="protein sequence ID" value="AAU11034.1"/>
    <property type="molecule type" value="Genomic_DNA"/>
</dbReference>
<evidence type="ECO:0000313" key="2">
    <source>
        <dbReference type="EMBL" id="AAU11034.1"/>
    </source>
</evidence>
<reference evidence="2 3" key="1">
    <citation type="journal article" date="2004" name="J. Virol.">
        <title>Complete genome sequence of lymphocystis disease virus isolated from China.</title>
        <authorList>
            <person name="Zhang Q.Y."/>
            <person name="Xiao F."/>
            <person name="Xie J."/>
            <person name="Li Z.Q."/>
            <person name="Gui J.F."/>
        </authorList>
    </citation>
    <scope>NUCLEOTIDE SEQUENCE [LARGE SCALE GENOMIC DNA]</scope>
</reference>
<keyword evidence="1" id="KW-0812">Transmembrane</keyword>
<keyword evidence="1" id="KW-0472">Membrane</keyword>
<name>Q677S3_9VIRU</name>